<accession>N1UPM3</accession>
<evidence type="ECO:0000313" key="3">
    <source>
        <dbReference type="EMBL" id="EMY32346.1"/>
    </source>
</evidence>
<reference evidence="3 4" key="1">
    <citation type="journal article" date="2013" name="Genome Announc.">
        <title>Draft Genome Sequence of Arthrobacter crystallopoietes Strain BAB-32, Revealing Genes for Bioremediation.</title>
        <authorList>
            <person name="Joshi M.N."/>
            <person name="Pandit A.S."/>
            <person name="Sharma A."/>
            <person name="Pandya R.V."/>
            <person name="Desai S.M."/>
            <person name="Saxena A.K."/>
            <person name="Bagatharia S.B."/>
        </authorList>
    </citation>
    <scope>NUCLEOTIDE SEQUENCE [LARGE SCALE GENOMIC DNA]</scope>
    <source>
        <strain evidence="3 4">BAB-32</strain>
    </source>
</reference>
<comment type="caution">
    <text evidence="3">The sequence shown here is derived from an EMBL/GenBank/DDBJ whole genome shotgun (WGS) entry which is preliminary data.</text>
</comment>
<evidence type="ECO:0000313" key="4">
    <source>
        <dbReference type="Proteomes" id="UP000010729"/>
    </source>
</evidence>
<organism evidence="3 4">
    <name type="scientific">Arthrobacter crystallopoietes BAB-32</name>
    <dbReference type="NCBI Taxonomy" id="1246476"/>
    <lineage>
        <taxon>Bacteria</taxon>
        <taxon>Bacillati</taxon>
        <taxon>Actinomycetota</taxon>
        <taxon>Actinomycetes</taxon>
        <taxon>Micrococcales</taxon>
        <taxon>Micrococcaceae</taxon>
        <taxon>Crystallibacter</taxon>
    </lineage>
</organism>
<name>N1UPM3_9MICC</name>
<evidence type="ECO:0000256" key="2">
    <source>
        <dbReference type="SAM" id="Phobius"/>
    </source>
</evidence>
<dbReference type="Proteomes" id="UP000010729">
    <property type="component" value="Unassembled WGS sequence"/>
</dbReference>
<proteinExistence type="predicted"/>
<protein>
    <submittedName>
        <fullName evidence="3">Uncharacterized protein</fullName>
    </submittedName>
</protein>
<sequence>MGTNPTGTPNDPRMSVKGPLIFSAVLGVIAGFFTMIFSTGGAGNQLRWDLGITAAGIAFIASLLLVAVLTMAGKENPKHLSEGSGVHRVSSKIPGGAGSVGKPGAPSPETRQPDAEQDKDDDGGAPRGA</sequence>
<keyword evidence="2" id="KW-1133">Transmembrane helix</keyword>
<keyword evidence="4" id="KW-1185">Reference proteome</keyword>
<dbReference type="EMBL" id="ANPE02000288">
    <property type="protein sequence ID" value="EMY32346.1"/>
    <property type="molecule type" value="Genomic_DNA"/>
</dbReference>
<evidence type="ECO:0000256" key="1">
    <source>
        <dbReference type="SAM" id="MobiDB-lite"/>
    </source>
</evidence>
<feature type="region of interest" description="Disordered" evidence="1">
    <location>
        <begin position="76"/>
        <end position="129"/>
    </location>
</feature>
<feature type="transmembrane region" description="Helical" evidence="2">
    <location>
        <begin position="50"/>
        <end position="72"/>
    </location>
</feature>
<feature type="transmembrane region" description="Helical" evidence="2">
    <location>
        <begin position="20"/>
        <end position="38"/>
    </location>
</feature>
<keyword evidence="2" id="KW-0472">Membrane</keyword>
<keyword evidence="2" id="KW-0812">Transmembrane</keyword>
<gene>
    <name evidence="3" type="ORF">D477_020663</name>
</gene>
<dbReference type="AlphaFoldDB" id="N1UPM3"/>
<dbReference type="RefSeq" id="WP_005274673.1">
    <property type="nucleotide sequence ID" value="NZ_ANPE02000288.1"/>
</dbReference>